<reference evidence="3 4" key="1">
    <citation type="submission" date="2018-08" db="EMBL/GenBank/DDBJ databases">
        <title>Achromobacter xylosoxidans Genome sequencing and assembly.</title>
        <authorList>
            <person name="Wang R."/>
            <person name="Rensing C."/>
            <person name="Li Y."/>
        </authorList>
    </citation>
    <scope>NUCLEOTIDE SEQUENCE [LARGE SCALE GENOMIC DNA]</scope>
    <source>
        <strain evidence="3 4">GD003A</strain>
    </source>
</reference>
<name>A0A424W8Y0_ALCXX</name>
<evidence type="ECO:0000313" key="4">
    <source>
        <dbReference type="Proteomes" id="UP000285324"/>
    </source>
</evidence>
<accession>A0A424W8Y0</accession>
<sequence>MPPYCAWPWTWKTTAATAPTASSGPYSNNNSPATRRQTMKGIPLGKTLLGLALSILAAGATAAPPDYPSKPIRLLVGYPPGGTTDLLARALGQQLMQALKQPVAVENKPGAGGGLGANQVARAEPDGYTLGVGSAGNLALNYATYANIPYDSQKDLTALSLVASVPNVLVVNPATPAKTVPELIAYLKNKKGGGFFASTGTGNGPHLTGELFKARTSLNLTHVPYQGGAPAITALLGGEVDLLFDNLPSALPFIQSGKLRALAVTSAHRAAILPDVQTMQEAGIDNFQVDAWFALFGPAAMDPAAVAEIGAAIRGMSGNTAFLDALKNMGTVPELTDGAALSKLIAMERQRWPALVKQAGIKRE</sequence>
<dbReference type="OrthoDB" id="8678477at2"/>
<dbReference type="SUPFAM" id="SSF53850">
    <property type="entry name" value="Periplasmic binding protein-like II"/>
    <property type="match status" value="1"/>
</dbReference>
<organism evidence="3 4">
    <name type="scientific">Alcaligenes xylosoxydans xylosoxydans</name>
    <name type="common">Achromobacter xylosoxidans</name>
    <dbReference type="NCBI Taxonomy" id="85698"/>
    <lineage>
        <taxon>Bacteria</taxon>
        <taxon>Pseudomonadati</taxon>
        <taxon>Pseudomonadota</taxon>
        <taxon>Betaproteobacteria</taxon>
        <taxon>Burkholderiales</taxon>
        <taxon>Alcaligenaceae</taxon>
        <taxon>Achromobacter</taxon>
    </lineage>
</organism>
<dbReference type="PANTHER" id="PTHR42928">
    <property type="entry name" value="TRICARBOXYLATE-BINDING PROTEIN"/>
    <property type="match status" value="1"/>
</dbReference>
<dbReference type="Proteomes" id="UP000285324">
    <property type="component" value="Unassembled WGS sequence"/>
</dbReference>
<dbReference type="InterPro" id="IPR005064">
    <property type="entry name" value="BUG"/>
</dbReference>
<dbReference type="PIRSF" id="PIRSF017082">
    <property type="entry name" value="YflP"/>
    <property type="match status" value="1"/>
</dbReference>
<dbReference type="AlphaFoldDB" id="A0A424W8Y0"/>
<evidence type="ECO:0000313" key="3">
    <source>
        <dbReference type="EMBL" id="RPJ89667.1"/>
    </source>
</evidence>
<evidence type="ECO:0000256" key="2">
    <source>
        <dbReference type="SAM" id="MobiDB-lite"/>
    </source>
</evidence>
<proteinExistence type="inferred from homology"/>
<gene>
    <name evidence="3" type="ORF">DY367_21420</name>
</gene>
<dbReference type="EMBL" id="QVXO01000037">
    <property type="protein sequence ID" value="RPJ89667.1"/>
    <property type="molecule type" value="Genomic_DNA"/>
</dbReference>
<dbReference type="Gene3D" id="3.40.190.10">
    <property type="entry name" value="Periplasmic binding protein-like II"/>
    <property type="match status" value="1"/>
</dbReference>
<evidence type="ECO:0000256" key="1">
    <source>
        <dbReference type="ARBA" id="ARBA00006987"/>
    </source>
</evidence>
<dbReference type="Pfam" id="PF03401">
    <property type="entry name" value="TctC"/>
    <property type="match status" value="1"/>
</dbReference>
<dbReference type="PANTHER" id="PTHR42928:SF5">
    <property type="entry name" value="BLR1237 PROTEIN"/>
    <property type="match status" value="1"/>
</dbReference>
<feature type="compositionally biased region" description="Polar residues" evidence="2">
    <location>
        <begin position="22"/>
        <end position="36"/>
    </location>
</feature>
<comment type="similarity">
    <text evidence="1">Belongs to the UPF0065 (bug) family.</text>
</comment>
<dbReference type="InterPro" id="IPR042100">
    <property type="entry name" value="Bug_dom1"/>
</dbReference>
<dbReference type="Gene3D" id="3.40.190.150">
    <property type="entry name" value="Bordetella uptake gene, domain 1"/>
    <property type="match status" value="1"/>
</dbReference>
<protein>
    <submittedName>
        <fullName evidence="3">Tripartite tricarboxylate transporter substrate binding protein</fullName>
    </submittedName>
</protein>
<dbReference type="CDD" id="cd07012">
    <property type="entry name" value="PBP2_Bug_TTT"/>
    <property type="match status" value="1"/>
</dbReference>
<comment type="caution">
    <text evidence="3">The sequence shown here is derived from an EMBL/GenBank/DDBJ whole genome shotgun (WGS) entry which is preliminary data.</text>
</comment>
<feature type="region of interest" description="Disordered" evidence="2">
    <location>
        <begin position="18"/>
        <end position="37"/>
    </location>
</feature>